<sequence>MEKFLREIEGLKITPRRKILQGSKGNTASYGLGTSTDFFEHRSYVPQDDLRKLDWKIYCRTKELYVRQFTEESQIHIKIILDASLSMDYGTYSKFQLAKQLAIGIGYLALKGLNLLTVVKLTHQSEVLAYKLNGLGNFYGFKKRMEGLACEGKTNYEGLLQTDVFYSGITFFLTDFLSEGYEKALDFLNVRGEETIGIHILAEEEKRPKLRENLRLVDIETGEKERIAVTKELYSIYQRKINSFLEDTKVNCSKRGIKYVFSETTKSPAKILFEAIGGI</sequence>
<dbReference type="EMBL" id="CP017603">
    <property type="protein sequence ID" value="AOY75878.1"/>
    <property type="molecule type" value="Genomic_DNA"/>
</dbReference>
<dbReference type="PANTHER" id="PTHR33608">
    <property type="entry name" value="BLL2464 PROTEIN"/>
    <property type="match status" value="1"/>
</dbReference>
<evidence type="ECO:0000313" key="4">
    <source>
        <dbReference type="Proteomes" id="UP000177894"/>
    </source>
</evidence>
<accession>A0AAC9WF18</accession>
<dbReference type="Proteomes" id="UP000192478">
    <property type="component" value="Chromosome"/>
</dbReference>
<dbReference type="KEGG" id="cfm:BJL90_08215"/>
<name>A0AAC9WF18_9CLOT</name>
<dbReference type="Pfam" id="PF01882">
    <property type="entry name" value="DUF58"/>
    <property type="match status" value="1"/>
</dbReference>
<feature type="domain" description="DUF58" evidence="1">
    <location>
        <begin position="40"/>
        <end position="233"/>
    </location>
</feature>
<dbReference type="EMBL" id="CP020559">
    <property type="protein sequence ID" value="ARE86219.1"/>
    <property type="molecule type" value="Genomic_DNA"/>
</dbReference>
<organism evidence="3 5">
    <name type="scientific">Clostridium formicaceticum</name>
    <dbReference type="NCBI Taxonomy" id="1497"/>
    <lineage>
        <taxon>Bacteria</taxon>
        <taxon>Bacillati</taxon>
        <taxon>Bacillota</taxon>
        <taxon>Clostridia</taxon>
        <taxon>Eubacteriales</taxon>
        <taxon>Clostridiaceae</taxon>
        <taxon>Clostridium</taxon>
    </lineage>
</organism>
<dbReference type="Proteomes" id="UP000177894">
    <property type="component" value="Chromosome"/>
</dbReference>
<dbReference type="AlphaFoldDB" id="A0AAC9WF18"/>
<reference evidence="3 5" key="2">
    <citation type="submission" date="2017-03" db="EMBL/GenBank/DDBJ databases">
        <title>Complete sequence of Clostridium formicaceticum DSM 92.</title>
        <authorList>
            <person name="Poehlein A."/>
            <person name="Karl M."/>
            <person name="Bengelsdorf F.R."/>
            <person name="Duerre P."/>
            <person name="Daniel R."/>
        </authorList>
    </citation>
    <scope>NUCLEOTIDE SEQUENCE [LARGE SCALE GENOMIC DNA]</scope>
    <source>
        <strain evidence="3 5">DSM 92</strain>
    </source>
</reference>
<evidence type="ECO:0000313" key="3">
    <source>
        <dbReference type="EMBL" id="ARE86219.1"/>
    </source>
</evidence>
<proteinExistence type="predicted"/>
<dbReference type="PANTHER" id="PTHR33608:SF7">
    <property type="entry name" value="DUF58 DOMAIN-CONTAINING PROTEIN"/>
    <property type="match status" value="1"/>
</dbReference>
<keyword evidence="4" id="KW-1185">Reference proteome</keyword>
<evidence type="ECO:0000313" key="2">
    <source>
        <dbReference type="EMBL" id="AOY75878.1"/>
    </source>
</evidence>
<gene>
    <name evidence="2" type="ORF">BJL90_08215</name>
    <name evidence="3" type="ORF">CLFO_05410</name>
</gene>
<protein>
    <recommendedName>
        <fullName evidence="1">DUF58 domain-containing protein</fullName>
    </recommendedName>
</protein>
<evidence type="ECO:0000259" key="1">
    <source>
        <dbReference type="Pfam" id="PF01882"/>
    </source>
</evidence>
<reference evidence="2 4" key="1">
    <citation type="submission" date="2016-10" db="EMBL/GenBank/DDBJ databases">
        <title>Complete Genome Sequence of Acetogen Clostridium formicoaceticum ATCC 27076.</title>
        <authorList>
            <person name="Bao T."/>
            <person name="Cheng C."/>
            <person name="Zhao J."/>
            <person name="Yang S.-T."/>
            <person name="Wang J."/>
            <person name="Wang M."/>
        </authorList>
    </citation>
    <scope>NUCLEOTIDE SEQUENCE [LARGE SCALE GENOMIC DNA]</scope>
    <source>
        <strain evidence="2 4">ATCC 27076</strain>
    </source>
</reference>
<dbReference type="InterPro" id="IPR002881">
    <property type="entry name" value="DUF58"/>
</dbReference>
<evidence type="ECO:0000313" key="5">
    <source>
        <dbReference type="Proteomes" id="UP000192478"/>
    </source>
</evidence>
<dbReference type="RefSeq" id="WP_070966404.1">
    <property type="nucleotide sequence ID" value="NZ_CP017603.1"/>
</dbReference>